<protein>
    <submittedName>
        <fullName evidence="1">Uncharacterized protein</fullName>
    </submittedName>
</protein>
<sequence>MPEVTYVQVRKFDKKGLNTKIKDPKISQQSKRTRFTLPGRTLQRELRNNTKSNCGSLKKRSNALIVMPVLLETVIQKWLDLVQRTALQQQR</sequence>
<keyword evidence="2" id="KW-1185">Reference proteome</keyword>
<dbReference type="AlphaFoldDB" id="A0A8J2M4D6"/>
<comment type="caution">
    <text evidence="1">The sequence shown here is derived from an EMBL/GenBank/DDBJ whole genome shotgun (WGS) entry which is preliminary data.</text>
</comment>
<dbReference type="Proteomes" id="UP000746747">
    <property type="component" value="Unassembled WGS sequence"/>
</dbReference>
<reference evidence="1" key="1">
    <citation type="submission" date="2021-09" db="EMBL/GenBank/DDBJ databases">
        <authorList>
            <consortium name="Pathogen Informatics"/>
        </authorList>
    </citation>
    <scope>NUCLEOTIDE SEQUENCE</scope>
</reference>
<evidence type="ECO:0000313" key="2">
    <source>
        <dbReference type="Proteomes" id="UP000746747"/>
    </source>
</evidence>
<evidence type="ECO:0000313" key="1">
    <source>
        <dbReference type="EMBL" id="CAG9533411.1"/>
    </source>
</evidence>
<organism evidence="1 2">
    <name type="scientific">Cercopithifilaria johnstoni</name>
    <dbReference type="NCBI Taxonomy" id="2874296"/>
    <lineage>
        <taxon>Eukaryota</taxon>
        <taxon>Metazoa</taxon>
        <taxon>Ecdysozoa</taxon>
        <taxon>Nematoda</taxon>
        <taxon>Chromadorea</taxon>
        <taxon>Rhabditida</taxon>
        <taxon>Spirurina</taxon>
        <taxon>Spiruromorpha</taxon>
        <taxon>Filarioidea</taxon>
        <taxon>Onchocercidae</taxon>
        <taxon>Cercopithifilaria</taxon>
    </lineage>
</organism>
<dbReference type="EMBL" id="CAKAEH010001244">
    <property type="protein sequence ID" value="CAG9533411.1"/>
    <property type="molecule type" value="Genomic_DNA"/>
</dbReference>
<accession>A0A8J2M4D6</accession>
<gene>
    <name evidence="1" type="ORF">CJOHNSTONI_LOCUS3641</name>
</gene>
<name>A0A8J2M4D6_9BILA</name>
<proteinExistence type="predicted"/>